<sequence>MRPQTVDYRELLRESDIQSAVAFFRISFSISMRCIRFLISLSSVCSGVTGSTDVFFPDAADVTILPTG</sequence>
<evidence type="ECO:0000313" key="2">
    <source>
        <dbReference type="Proteomes" id="UP000264980"/>
    </source>
</evidence>
<organism evidence="1 2">
    <name type="scientific">Erwinia tracheiphila</name>
    <dbReference type="NCBI Taxonomy" id="65700"/>
    <lineage>
        <taxon>Bacteria</taxon>
        <taxon>Pseudomonadati</taxon>
        <taxon>Pseudomonadota</taxon>
        <taxon>Gammaproteobacteria</taxon>
        <taxon>Enterobacterales</taxon>
        <taxon>Erwiniaceae</taxon>
        <taxon>Erwinia</taxon>
    </lineage>
</organism>
<dbReference type="AlphaFoldDB" id="A0A345CR60"/>
<name>A0A345CR60_9GAMM</name>
<reference evidence="1 2" key="1">
    <citation type="submission" date="2016-01" db="EMBL/GenBank/DDBJ databases">
        <authorList>
            <person name="Oliw E.H."/>
        </authorList>
    </citation>
    <scope>NUCLEOTIDE SEQUENCE [LARGE SCALE GENOMIC DNA]</scope>
    <source>
        <strain evidence="1 2">MDcuke</strain>
    </source>
</reference>
<dbReference type="Proteomes" id="UP000264980">
    <property type="component" value="Chromosome"/>
</dbReference>
<proteinExistence type="predicted"/>
<evidence type="ECO:0000313" key="1">
    <source>
        <dbReference type="EMBL" id="AXF75927.1"/>
    </source>
</evidence>
<dbReference type="EMBL" id="CP013970">
    <property type="protein sequence ID" value="AXF75927.1"/>
    <property type="molecule type" value="Genomic_DNA"/>
</dbReference>
<protein>
    <submittedName>
        <fullName evidence="1">Uncharacterized protein</fullName>
    </submittedName>
</protein>
<accession>A0A345CR60</accession>
<gene>
    <name evidence="1" type="ORF">AV903_07445</name>
</gene>